<dbReference type="Proteomes" id="UP000677152">
    <property type="component" value="Chromosome"/>
</dbReference>
<accession>A0AA45L6Y8</accession>
<dbReference type="EMBL" id="CP073249">
    <property type="protein sequence ID" value="QUF03970.1"/>
    <property type="molecule type" value="Genomic_DNA"/>
</dbReference>
<name>A0AA45L6Y8_9PSEU</name>
<sequence>MGWSGPLFEGHKCSLGYEIAAWIEANCVHGPGDVQGRPVQLDDERLDFLVDVYELDRTTGKRLYDEAVISRMKGWAKSELAAWVVLAEAFAPVRFSHWDENGQPAGRRVRSPLIKILATEEGQAAENTYAVVAYIVHVGKTRGNPVFDGVDYGRDWKTSTRILLPTDDGALVDEFADFDEDAGGGKILYCTTGSASKDGGKESFVVADETHLYILRELVAMYETVSRNLAKRGMAEPWLLQTTTMYRRGELSVAETTFREHKERGAELGLYVNHRQATGKFDLADKEHTLRQIRQARGKAHFLDPERIYRKMLRQQDPADAERYFLNRGSVASDTWIDPQFWERGTRLGAQARPLTRGDEITIGFDGSINDDATVLIGCRISDGLLFVLGIWAKPDGPRGAHWSVPRAEVNERVAEAFRTYRVRLMYCDPHEWRSDIEAWVKLHGGQEQRVRAYETNGDKRAGEALDRLRADLIEGLVPNDGDTVMAEHVGNAYVKRVRGMRLIRKETPRSNRKIDALMGGALAYQARADVLTVAPVRKHNISTVYYGFN</sequence>
<evidence type="ECO:0000313" key="1">
    <source>
        <dbReference type="EMBL" id="QUF03970.1"/>
    </source>
</evidence>
<evidence type="ECO:0000313" key="2">
    <source>
        <dbReference type="Proteomes" id="UP000677152"/>
    </source>
</evidence>
<protein>
    <recommendedName>
        <fullName evidence="3">Terminase</fullName>
    </recommendedName>
</protein>
<organism evidence="1 2">
    <name type="scientific">Actinosynnema pretiosum subsp. pretiosum</name>
    <dbReference type="NCBI Taxonomy" id="103721"/>
    <lineage>
        <taxon>Bacteria</taxon>
        <taxon>Bacillati</taxon>
        <taxon>Actinomycetota</taxon>
        <taxon>Actinomycetes</taxon>
        <taxon>Pseudonocardiales</taxon>
        <taxon>Pseudonocardiaceae</taxon>
        <taxon>Actinosynnema</taxon>
    </lineage>
</organism>
<dbReference type="AlphaFoldDB" id="A0AA45L6Y8"/>
<evidence type="ECO:0008006" key="3">
    <source>
        <dbReference type="Google" id="ProtNLM"/>
    </source>
</evidence>
<gene>
    <name evidence="1" type="ORF">KCV87_32225</name>
</gene>
<reference evidence="1" key="1">
    <citation type="submission" date="2021-04" db="EMBL/GenBank/DDBJ databases">
        <title>Genomic sequence of Actinosynnema pretiosum subsp. pretiosum ATCC 31280 (C-14919).</title>
        <authorList>
            <person name="Bai L."/>
            <person name="Wang X."/>
            <person name="Xiao Y."/>
        </authorList>
    </citation>
    <scope>NUCLEOTIDE SEQUENCE</scope>
    <source>
        <strain evidence="1">ATCC 31280</strain>
    </source>
</reference>
<proteinExistence type="predicted"/>